<feature type="domain" description="F-box" evidence="2">
    <location>
        <begin position="37"/>
        <end position="84"/>
    </location>
</feature>
<dbReference type="eggNOG" id="ENOG502TJVF">
    <property type="taxonomic scope" value="Eukaryota"/>
</dbReference>
<evidence type="ECO:0000313" key="4">
    <source>
        <dbReference type="Proteomes" id="UP000008068"/>
    </source>
</evidence>
<dbReference type="Pfam" id="PF00646">
    <property type="entry name" value="F-box"/>
    <property type="match status" value="1"/>
</dbReference>
<keyword evidence="4" id="KW-1185">Reference proteome</keyword>
<dbReference type="GO" id="GO:0045087">
    <property type="term" value="P:innate immune response"/>
    <property type="evidence" value="ECO:0007669"/>
    <property type="project" value="TreeGrafter"/>
</dbReference>
<feature type="compositionally biased region" description="Polar residues" evidence="1">
    <location>
        <begin position="27"/>
        <end position="40"/>
    </location>
</feature>
<dbReference type="HOGENOM" id="CLU_847927_0_0_1"/>
<evidence type="ECO:0000313" key="3">
    <source>
        <dbReference type="EMBL" id="EGT51151.1"/>
    </source>
</evidence>
<dbReference type="OMA" id="ERCEYME"/>
<protein>
    <recommendedName>
        <fullName evidence="2">F-box domain-containing protein</fullName>
    </recommendedName>
</protein>
<dbReference type="EMBL" id="GL379832">
    <property type="protein sequence ID" value="EGT51151.1"/>
    <property type="molecule type" value="Genomic_DNA"/>
</dbReference>
<dbReference type="CDD" id="cd22150">
    <property type="entry name" value="F-box_CeFBXA-like"/>
    <property type="match status" value="1"/>
</dbReference>
<gene>
    <name evidence="3" type="ORF">CAEBREN_23871</name>
</gene>
<sequence>MPEISSSDGKKPMEQPGNDLTEAMGQLSVNSDKTSSTKNLSDMPVDVVRLIIERCEYMEQLKLRKVSKSLRELVDKQKPACKSVKVQCYLFESTIHFDDYHVVYTEELDEPDDYDSTGIYVERDDFEEAALDDLASTLKNPKLELEEFSVYFVDGYKESRDLEGYYDKLQCILKSLNRQLSVKRAVFKLPTLSRLLSILPCLQPGVLKRISLDLLFDTDDDLGIDLTGMDQVALLDQWKQAEVLKLYECFDTFPMEYATHFKRFIIVEYIFDADKIARIRDYLSKLQNFEQCTLSSLSFHANVHQVLGEPVSSNAMEEVFHHPIPDSNCFLEFTKPINGCEVKIEKKKREVY</sequence>
<dbReference type="AlphaFoldDB" id="G0N312"/>
<dbReference type="InParanoid" id="G0N312"/>
<dbReference type="InterPro" id="IPR040161">
    <property type="entry name" value="FB224"/>
</dbReference>
<evidence type="ECO:0000259" key="2">
    <source>
        <dbReference type="PROSITE" id="PS50181"/>
    </source>
</evidence>
<dbReference type="SMART" id="SM00256">
    <property type="entry name" value="FBOX"/>
    <property type="match status" value="1"/>
</dbReference>
<dbReference type="Pfam" id="PF01827">
    <property type="entry name" value="FTH"/>
    <property type="match status" value="1"/>
</dbReference>
<dbReference type="PANTHER" id="PTHR23015">
    <property type="entry name" value="UNCHARACTERIZED C.ELEGANS PROTEIN"/>
    <property type="match status" value="1"/>
</dbReference>
<dbReference type="InterPro" id="IPR001810">
    <property type="entry name" value="F-box_dom"/>
</dbReference>
<dbReference type="PROSITE" id="PS50181">
    <property type="entry name" value="FBOX"/>
    <property type="match status" value="1"/>
</dbReference>
<name>G0N312_CAEBE</name>
<evidence type="ECO:0000256" key="1">
    <source>
        <dbReference type="SAM" id="MobiDB-lite"/>
    </source>
</evidence>
<dbReference type="FunCoup" id="G0N312">
    <property type="interactions" value="1588"/>
</dbReference>
<dbReference type="Proteomes" id="UP000008068">
    <property type="component" value="Unassembled WGS sequence"/>
</dbReference>
<dbReference type="InterPro" id="IPR002900">
    <property type="entry name" value="DUF38/FTH_CAE_spp"/>
</dbReference>
<dbReference type="OrthoDB" id="7600185at2759"/>
<reference evidence="4" key="1">
    <citation type="submission" date="2011-07" db="EMBL/GenBank/DDBJ databases">
        <authorList>
            <consortium name="Caenorhabditis brenneri Sequencing and Analysis Consortium"/>
            <person name="Wilson R.K."/>
        </authorList>
    </citation>
    <scope>NUCLEOTIDE SEQUENCE [LARGE SCALE GENOMIC DNA]</scope>
    <source>
        <strain evidence="4">PB2801</strain>
    </source>
</reference>
<proteinExistence type="predicted"/>
<feature type="region of interest" description="Disordered" evidence="1">
    <location>
        <begin position="1"/>
        <end position="40"/>
    </location>
</feature>
<organism evidence="4">
    <name type="scientific">Caenorhabditis brenneri</name>
    <name type="common">Nematode worm</name>
    <dbReference type="NCBI Taxonomy" id="135651"/>
    <lineage>
        <taxon>Eukaryota</taxon>
        <taxon>Metazoa</taxon>
        <taxon>Ecdysozoa</taxon>
        <taxon>Nematoda</taxon>
        <taxon>Chromadorea</taxon>
        <taxon>Rhabditida</taxon>
        <taxon>Rhabditina</taxon>
        <taxon>Rhabditomorpha</taxon>
        <taxon>Rhabditoidea</taxon>
        <taxon>Rhabditidae</taxon>
        <taxon>Peloderinae</taxon>
        <taxon>Caenorhabditis</taxon>
    </lineage>
</organism>
<accession>G0N312</accession>
<dbReference type="PANTHER" id="PTHR23015:SF4">
    <property type="entry name" value="DUF38 DOMAIN-CONTAINING PROTEIN-RELATED"/>
    <property type="match status" value="1"/>
</dbReference>